<dbReference type="Pfam" id="PF16075">
    <property type="entry name" value="DUF4815"/>
    <property type="match status" value="1"/>
</dbReference>
<dbReference type="EMBL" id="JWIC01000004">
    <property type="protein sequence ID" value="KID58270.1"/>
    <property type="molecule type" value="Genomic_DNA"/>
</dbReference>
<organism evidence="2 3">
    <name type="scientific">Pseudoalteromonas luteoviolacea</name>
    <dbReference type="NCBI Taxonomy" id="43657"/>
    <lineage>
        <taxon>Bacteria</taxon>
        <taxon>Pseudomonadati</taxon>
        <taxon>Pseudomonadota</taxon>
        <taxon>Gammaproteobacteria</taxon>
        <taxon>Alteromonadales</taxon>
        <taxon>Pseudoalteromonadaceae</taxon>
        <taxon>Pseudoalteromonas</taxon>
    </lineage>
</organism>
<evidence type="ECO:0000259" key="1">
    <source>
        <dbReference type="Pfam" id="PF16075"/>
    </source>
</evidence>
<evidence type="ECO:0000313" key="3">
    <source>
        <dbReference type="Proteomes" id="UP000031327"/>
    </source>
</evidence>
<gene>
    <name evidence="2" type="ORF">JF50_06215</name>
</gene>
<reference evidence="2 3" key="1">
    <citation type="submission" date="2014-12" db="EMBL/GenBank/DDBJ databases">
        <title>Draft Genome Sequence of Pseudoalteromonas luteoviolacea HI1.</title>
        <authorList>
            <person name="Asahina A.Y."/>
            <person name="Hadfield M.G."/>
        </authorList>
    </citation>
    <scope>NUCLEOTIDE SEQUENCE [LARGE SCALE GENOMIC DNA]</scope>
    <source>
        <strain evidence="2 3">HI1</strain>
    </source>
</reference>
<feature type="domain" description="DUF4815" evidence="1">
    <location>
        <begin position="6"/>
        <end position="590"/>
    </location>
</feature>
<dbReference type="OrthoDB" id="2463879at2"/>
<dbReference type="InterPro" id="IPR032096">
    <property type="entry name" value="DUF4815"/>
</dbReference>
<comment type="caution">
    <text evidence="2">The sequence shown here is derived from an EMBL/GenBank/DDBJ whole genome shotgun (WGS) entry which is preliminary data.</text>
</comment>
<name>A0A0C1QG27_9GAMM</name>
<dbReference type="RefSeq" id="WP_039608563.1">
    <property type="nucleotide sequence ID" value="NZ_JWIC01000004.1"/>
</dbReference>
<evidence type="ECO:0000313" key="2">
    <source>
        <dbReference type="EMBL" id="KID58270.1"/>
    </source>
</evidence>
<protein>
    <submittedName>
        <fullName evidence="2">Phage related protein</fullName>
    </submittedName>
</protein>
<sequence>MLDDYYEKFHADSGYERLLFRAGKGLQSRELNDLQSQVNHQIKGVADVLLKDGDLVKGGEVIIDAKLATALVTDGEVYIAGQVRPVSSSAVPIDMAGSVDVGVWLTHNVVTEEQDPSLRDPAVDAINFDEPGAARLQQVCQWGLRSDAIGPDDAFYPVHKIEQGTLIIKQPPPQLDAVTQALARYDRESNGGSYVVEGMSLSYRGADQTVQSFSLEEGKAHIEGYEVAFATSRTAEFDYDPDVGEVKEEPKTFQSDGQGIMRIDTDFFPVKQIEEVNVTVEKTTQLTRGQLSGGEDLLPDDSVLEILSITQGDTNSQESTTYIQGTDFIFLRNHISWQLSGEEPAGGSQYEVTYRYRKQLMLDFDEYGFNLDRQLADGGVIVDNTLVTIDYQWHRPRIDLIVLDRFGQIKRIKGQAAHQFPIAPKAPAHHLALAQVTQSWLSEQAPAIENLAVRAVSMSQLEQMQNQIGDLYQLLAIERLRNDANSQDPASKYGVFVDPFIDDDMRDAGIAQTAAIVDGELVLPLSADIADLPVPNDGLLTLPYELENVLEQPKQTGSMKINPYQAVEPIPATITLTPSLDHWTQTQRSWTSPITQRFTRGGGWRTRTTQSTQTQVIGRTTRSAELLRRRWVNFSLSGFGEGEALKRVIFDGIVVTPEETS</sequence>
<dbReference type="Proteomes" id="UP000031327">
    <property type="component" value="Unassembled WGS sequence"/>
</dbReference>
<dbReference type="AlphaFoldDB" id="A0A0C1QG27"/>
<accession>A0A0C1QG27</accession>
<proteinExistence type="predicted"/>